<organism evidence="10 11">
    <name type="scientific">Porites evermanni</name>
    <dbReference type="NCBI Taxonomy" id="104178"/>
    <lineage>
        <taxon>Eukaryota</taxon>
        <taxon>Metazoa</taxon>
        <taxon>Cnidaria</taxon>
        <taxon>Anthozoa</taxon>
        <taxon>Hexacorallia</taxon>
        <taxon>Scleractinia</taxon>
        <taxon>Fungiina</taxon>
        <taxon>Poritidae</taxon>
        <taxon>Porites</taxon>
    </lineage>
</organism>
<dbReference type="Gene3D" id="3.40.50.300">
    <property type="entry name" value="P-loop containing nucleotide triphosphate hydrolases"/>
    <property type="match status" value="1"/>
</dbReference>
<dbReference type="EMBL" id="CALNXI010001309">
    <property type="protein sequence ID" value="CAH3164270.1"/>
    <property type="molecule type" value="Genomic_DNA"/>
</dbReference>
<evidence type="ECO:0000256" key="2">
    <source>
        <dbReference type="ARBA" id="ARBA00006339"/>
    </source>
</evidence>
<evidence type="ECO:0000256" key="3">
    <source>
        <dbReference type="ARBA" id="ARBA00022679"/>
    </source>
</evidence>
<comment type="similarity">
    <text evidence="2 9">Belongs to the sulfotransferase 2 family.</text>
</comment>
<reference evidence="10 11" key="1">
    <citation type="submission" date="2022-05" db="EMBL/GenBank/DDBJ databases">
        <authorList>
            <consortium name="Genoscope - CEA"/>
            <person name="William W."/>
        </authorList>
    </citation>
    <scope>NUCLEOTIDE SEQUENCE [LARGE SCALE GENOMIC DNA]</scope>
</reference>
<dbReference type="InterPro" id="IPR027417">
    <property type="entry name" value="P-loop_NTPase"/>
</dbReference>
<dbReference type="PANTHER" id="PTHR12137">
    <property type="entry name" value="CARBOHYDRATE SULFOTRANSFERASE"/>
    <property type="match status" value="1"/>
</dbReference>
<protein>
    <recommendedName>
        <fullName evidence="9">Carbohydrate sulfotransferase</fullName>
        <ecNumber evidence="9">2.8.2.-</ecNumber>
    </recommendedName>
</protein>
<comment type="subcellular location">
    <subcellularLocation>
        <location evidence="1 9">Golgi apparatus membrane</location>
        <topology evidence="1 9">Single-pass type II membrane protein</topology>
    </subcellularLocation>
</comment>
<evidence type="ECO:0000256" key="8">
    <source>
        <dbReference type="ARBA" id="ARBA00023180"/>
    </source>
</evidence>
<evidence type="ECO:0000256" key="7">
    <source>
        <dbReference type="ARBA" id="ARBA00023136"/>
    </source>
</evidence>
<keyword evidence="7" id="KW-0472">Membrane</keyword>
<proteinExistence type="inferred from homology"/>
<sequence>MKTTTAAPVTKSMNVRNAVPPRSHTFLEIHLSMTGIMTQELSANRYKAFIAKNNKLSATSCADDDKNTFPFCSVSEGTGMQTNVSTMTDRSEQDRYMAGIQERRKQQLKNYCLVHNDQKLPWEVKRQLEQFLIDDDNKFIYCAVPKVGSTPMRMTMLRLRNDSNLKLTESSVHSPTFWRRLSDDEFNARELSKRLSTHFKFLLVRDPFHRLLSGYKDKFFGKNRRYSNRFRQMIVKALRPQDEEKVATDTNNVTFTEFLTYLLSDGNPMIRDGHWKQVENLCFPCAFDFDFIGHFETLQEDADYLLSKAGFNDRVEFPVVRTSQVSRDFLMYYSEVPPEIILKLGEAFRSDFEIFGYAFPGPLKSIIKDYLSDRAGDRAQLID</sequence>
<keyword evidence="8 9" id="KW-0325">Glycoprotein</keyword>
<evidence type="ECO:0000256" key="1">
    <source>
        <dbReference type="ARBA" id="ARBA00004323"/>
    </source>
</evidence>
<comment type="caution">
    <text evidence="10">The sequence shown here is derived from an EMBL/GenBank/DDBJ whole genome shotgun (WGS) entry which is preliminary data.</text>
</comment>
<keyword evidence="6 9" id="KW-0333">Golgi apparatus</keyword>
<dbReference type="PANTHER" id="PTHR12137:SF54">
    <property type="entry name" value="CARBOHYDRATE SULFOTRANSFERASE"/>
    <property type="match status" value="1"/>
</dbReference>
<keyword evidence="4" id="KW-0812">Transmembrane</keyword>
<evidence type="ECO:0000256" key="4">
    <source>
        <dbReference type="ARBA" id="ARBA00022692"/>
    </source>
</evidence>
<keyword evidence="5" id="KW-1133">Transmembrane helix</keyword>
<dbReference type="EC" id="2.8.2.-" evidence="9"/>
<dbReference type="Proteomes" id="UP001159427">
    <property type="component" value="Unassembled WGS sequence"/>
</dbReference>
<evidence type="ECO:0000256" key="5">
    <source>
        <dbReference type="ARBA" id="ARBA00022989"/>
    </source>
</evidence>
<name>A0ABN8QLN3_9CNID</name>
<dbReference type="InterPro" id="IPR005331">
    <property type="entry name" value="Sulfotransferase"/>
</dbReference>
<dbReference type="InterPro" id="IPR018011">
    <property type="entry name" value="Carb_sulfotrans_8-10"/>
</dbReference>
<evidence type="ECO:0000313" key="10">
    <source>
        <dbReference type="EMBL" id="CAH3164270.1"/>
    </source>
</evidence>
<keyword evidence="3 9" id="KW-0808">Transferase</keyword>
<keyword evidence="9" id="KW-0735">Signal-anchor</keyword>
<keyword evidence="9" id="KW-0119">Carbohydrate metabolism</keyword>
<dbReference type="Pfam" id="PF03567">
    <property type="entry name" value="Sulfotransfer_2"/>
    <property type="match status" value="1"/>
</dbReference>
<evidence type="ECO:0000256" key="9">
    <source>
        <dbReference type="RuleBase" id="RU364020"/>
    </source>
</evidence>
<keyword evidence="11" id="KW-1185">Reference proteome</keyword>
<accession>A0ABN8QLN3</accession>
<gene>
    <name evidence="10" type="ORF">PEVE_00004899</name>
</gene>
<evidence type="ECO:0000313" key="11">
    <source>
        <dbReference type="Proteomes" id="UP001159427"/>
    </source>
</evidence>
<evidence type="ECO:0000256" key="6">
    <source>
        <dbReference type="ARBA" id="ARBA00023034"/>
    </source>
</evidence>